<organism evidence="1 2">
    <name type="scientific">Candidatus Amesbacteria bacterium GW2011_GWA2_42_12</name>
    <dbReference type="NCBI Taxonomy" id="1618356"/>
    <lineage>
        <taxon>Bacteria</taxon>
        <taxon>Candidatus Amesiibacteriota</taxon>
    </lineage>
</organism>
<protein>
    <submittedName>
        <fullName evidence="1">Uncharacterized protein</fullName>
    </submittedName>
</protein>
<gene>
    <name evidence="1" type="ORF">UU93_C0004G0032</name>
</gene>
<accession>A0A0G0Y8F3</accession>
<evidence type="ECO:0000313" key="2">
    <source>
        <dbReference type="Proteomes" id="UP000034160"/>
    </source>
</evidence>
<dbReference type="AlphaFoldDB" id="A0A0G0Y8F3"/>
<dbReference type="EMBL" id="LCCN01000004">
    <property type="protein sequence ID" value="KKS32985.1"/>
    <property type="molecule type" value="Genomic_DNA"/>
</dbReference>
<sequence length="91" mass="10329">MILAGQALELLTETQRIISYWEANYDQDMHEGTDFQVILGDGAERPLQIKSSWSGFKKARENYPEVPCVVIEPGDPIVTIMANILHVLERK</sequence>
<comment type="caution">
    <text evidence="1">The sequence shown here is derived from an EMBL/GenBank/DDBJ whole genome shotgun (WGS) entry which is preliminary data.</text>
</comment>
<proteinExistence type="predicted"/>
<name>A0A0G0Y8F3_9BACT</name>
<dbReference type="Proteomes" id="UP000034160">
    <property type="component" value="Unassembled WGS sequence"/>
</dbReference>
<evidence type="ECO:0000313" key="1">
    <source>
        <dbReference type="EMBL" id="KKS32985.1"/>
    </source>
</evidence>
<reference evidence="1 2" key="1">
    <citation type="journal article" date="2015" name="Nature">
        <title>rRNA introns, odd ribosomes, and small enigmatic genomes across a large radiation of phyla.</title>
        <authorList>
            <person name="Brown C.T."/>
            <person name="Hug L.A."/>
            <person name="Thomas B.C."/>
            <person name="Sharon I."/>
            <person name="Castelle C.J."/>
            <person name="Singh A."/>
            <person name="Wilkins M.J."/>
            <person name="Williams K.H."/>
            <person name="Banfield J.F."/>
        </authorList>
    </citation>
    <scope>NUCLEOTIDE SEQUENCE [LARGE SCALE GENOMIC DNA]</scope>
</reference>